<evidence type="ECO:0000313" key="1">
    <source>
        <dbReference type="EMBL" id="TLD00560.1"/>
    </source>
</evidence>
<dbReference type="AlphaFoldDB" id="A0A4U8Q6N8"/>
<protein>
    <submittedName>
        <fullName evidence="1">Uncharacterized protein</fullName>
    </submittedName>
</protein>
<sequence length="39" mass="4426">MKSFLLTALSATFGFIGFLWVASKALHILLYLIDQKIVR</sequence>
<reference evidence="1 2" key="1">
    <citation type="journal article" date="2019" name="Anaerobe">
        <title>Detection of Robinsoniella peoriensis in multiple bone samples of a trauma patient.</title>
        <authorList>
            <person name="Schrottner P."/>
            <person name="Hartwich K."/>
            <person name="Bunk B."/>
            <person name="Schober I."/>
            <person name="Helbig S."/>
            <person name="Rudolph W.W."/>
            <person name="Gunzer F."/>
        </authorList>
    </citation>
    <scope>NUCLEOTIDE SEQUENCE [LARGE SCALE GENOMIC DNA]</scope>
    <source>
        <strain evidence="1 2">DSM 106044</strain>
    </source>
</reference>
<proteinExistence type="predicted"/>
<dbReference type="EMBL" id="QGQD01000053">
    <property type="protein sequence ID" value="TLD00560.1"/>
    <property type="molecule type" value="Genomic_DNA"/>
</dbReference>
<organism evidence="1 2">
    <name type="scientific">Robinsoniella peoriensis</name>
    <dbReference type="NCBI Taxonomy" id="180332"/>
    <lineage>
        <taxon>Bacteria</taxon>
        <taxon>Bacillati</taxon>
        <taxon>Bacillota</taxon>
        <taxon>Clostridia</taxon>
        <taxon>Lachnospirales</taxon>
        <taxon>Lachnospiraceae</taxon>
        <taxon>Robinsoniella</taxon>
    </lineage>
</organism>
<gene>
    <name evidence="1" type="ORF">DSM106044_02598</name>
</gene>
<evidence type="ECO:0000313" key="2">
    <source>
        <dbReference type="Proteomes" id="UP000306509"/>
    </source>
</evidence>
<accession>A0A4U8Q6N8</accession>
<keyword evidence="2" id="KW-1185">Reference proteome</keyword>
<dbReference type="Proteomes" id="UP000306509">
    <property type="component" value="Unassembled WGS sequence"/>
</dbReference>
<comment type="caution">
    <text evidence="1">The sequence shown here is derived from an EMBL/GenBank/DDBJ whole genome shotgun (WGS) entry which is preliminary data.</text>
</comment>
<name>A0A4U8Q6N8_9FIRM</name>